<dbReference type="Pfam" id="PF01699">
    <property type="entry name" value="Na_Ca_ex"/>
    <property type="match status" value="2"/>
</dbReference>
<feature type="transmembrane region" description="Helical" evidence="5">
    <location>
        <begin position="6"/>
        <end position="22"/>
    </location>
</feature>
<dbReference type="GO" id="GO:0005886">
    <property type="term" value="C:plasma membrane"/>
    <property type="evidence" value="ECO:0007669"/>
    <property type="project" value="TreeGrafter"/>
</dbReference>
<evidence type="ECO:0000256" key="5">
    <source>
        <dbReference type="SAM" id="Phobius"/>
    </source>
</evidence>
<gene>
    <name evidence="7" type="ORF">A2257_01850</name>
</gene>
<keyword evidence="2 5" id="KW-0812">Transmembrane</keyword>
<comment type="caution">
    <text evidence="7">The sequence shown here is derived from an EMBL/GenBank/DDBJ whole genome shotgun (WGS) entry which is preliminary data.</text>
</comment>
<feature type="transmembrane region" description="Helical" evidence="5">
    <location>
        <begin position="67"/>
        <end position="94"/>
    </location>
</feature>
<protein>
    <submittedName>
        <fullName evidence="7">Sodium:proton exchanger</fullName>
    </submittedName>
</protein>
<feature type="transmembrane region" description="Helical" evidence="5">
    <location>
        <begin position="274"/>
        <end position="291"/>
    </location>
</feature>
<feature type="domain" description="Sodium/calcium exchanger membrane region" evidence="6">
    <location>
        <begin position="4"/>
        <end position="151"/>
    </location>
</feature>
<dbReference type="PANTHER" id="PTHR10846:SF8">
    <property type="entry name" value="INNER MEMBRANE PROTEIN YRBG"/>
    <property type="match status" value="1"/>
</dbReference>
<dbReference type="Proteomes" id="UP000177407">
    <property type="component" value="Unassembled WGS sequence"/>
</dbReference>
<evidence type="ECO:0000256" key="4">
    <source>
        <dbReference type="ARBA" id="ARBA00023136"/>
    </source>
</evidence>
<dbReference type="GO" id="GO:0005262">
    <property type="term" value="F:calcium channel activity"/>
    <property type="evidence" value="ECO:0007669"/>
    <property type="project" value="TreeGrafter"/>
</dbReference>
<feature type="transmembrane region" description="Helical" evidence="5">
    <location>
        <begin position="303"/>
        <end position="319"/>
    </location>
</feature>
<feature type="transmembrane region" description="Helical" evidence="5">
    <location>
        <begin position="175"/>
        <end position="194"/>
    </location>
</feature>
<feature type="transmembrane region" description="Helical" evidence="5">
    <location>
        <begin position="106"/>
        <end position="128"/>
    </location>
</feature>
<feature type="domain" description="Sodium/calcium exchanger membrane region" evidence="6">
    <location>
        <begin position="175"/>
        <end position="317"/>
    </location>
</feature>
<dbReference type="InterPro" id="IPR004837">
    <property type="entry name" value="NaCa_Exmemb"/>
</dbReference>
<proteinExistence type="predicted"/>
<dbReference type="AlphaFoldDB" id="A0A1F5S3I1"/>
<accession>A0A1F5S3I1</accession>
<feature type="transmembrane region" description="Helical" evidence="5">
    <location>
        <begin position="134"/>
        <end position="154"/>
    </location>
</feature>
<dbReference type="NCBIfam" id="TIGR00367">
    <property type="entry name" value="calcium/sodium antiporter"/>
    <property type="match status" value="1"/>
</dbReference>
<feature type="transmembrane region" description="Helical" evidence="5">
    <location>
        <begin position="239"/>
        <end position="262"/>
    </location>
</feature>
<evidence type="ECO:0000313" key="7">
    <source>
        <dbReference type="EMBL" id="OGF21196.1"/>
    </source>
</evidence>
<dbReference type="GO" id="GO:0008273">
    <property type="term" value="F:calcium, potassium:sodium antiporter activity"/>
    <property type="evidence" value="ECO:0007669"/>
    <property type="project" value="TreeGrafter"/>
</dbReference>
<evidence type="ECO:0000313" key="8">
    <source>
        <dbReference type="Proteomes" id="UP000177407"/>
    </source>
</evidence>
<dbReference type="EMBL" id="MFGA01000012">
    <property type="protein sequence ID" value="OGF21196.1"/>
    <property type="molecule type" value="Genomic_DNA"/>
</dbReference>
<dbReference type="Gene3D" id="1.20.1420.30">
    <property type="entry name" value="NCX, central ion-binding region"/>
    <property type="match status" value="1"/>
</dbReference>
<dbReference type="InterPro" id="IPR044880">
    <property type="entry name" value="NCX_ion-bd_dom_sf"/>
</dbReference>
<dbReference type="GO" id="GO:0006874">
    <property type="term" value="P:intracellular calcium ion homeostasis"/>
    <property type="evidence" value="ECO:0007669"/>
    <property type="project" value="TreeGrafter"/>
</dbReference>
<keyword evidence="3 5" id="KW-1133">Transmembrane helix</keyword>
<reference evidence="7 8" key="1">
    <citation type="journal article" date="2016" name="Nat. Commun.">
        <title>Thousands of microbial genomes shed light on interconnected biogeochemical processes in an aquifer system.</title>
        <authorList>
            <person name="Anantharaman K."/>
            <person name="Brown C.T."/>
            <person name="Hug L.A."/>
            <person name="Sharon I."/>
            <person name="Castelle C.J."/>
            <person name="Probst A.J."/>
            <person name="Thomas B.C."/>
            <person name="Singh A."/>
            <person name="Wilkins M.J."/>
            <person name="Karaoz U."/>
            <person name="Brodie E.L."/>
            <person name="Williams K.H."/>
            <person name="Hubbard S.S."/>
            <person name="Banfield J.F."/>
        </authorList>
    </citation>
    <scope>NUCLEOTIDE SEQUENCE [LARGE SCALE GENOMIC DNA]</scope>
</reference>
<feature type="transmembrane region" description="Helical" evidence="5">
    <location>
        <begin position="34"/>
        <end position="61"/>
    </location>
</feature>
<evidence type="ECO:0000256" key="1">
    <source>
        <dbReference type="ARBA" id="ARBA00004141"/>
    </source>
</evidence>
<comment type="subcellular location">
    <subcellularLocation>
        <location evidence="1">Membrane</location>
        <topology evidence="1">Multi-pass membrane protein</topology>
    </subcellularLocation>
</comment>
<keyword evidence="4 5" id="KW-0472">Membrane</keyword>
<evidence type="ECO:0000256" key="2">
    <source>
        <dbReference type="ARBA" id="ARBA00022692"/>
    </source>
</evidence>
<evidence type="ECO:0000259" key="6">
    <source>
        <dbReference type="Pfam" id="PF01699"/>
    </source>
</evidence>
<dbReference type="InterPro" id="IPR004481">
    <property type="entry name" value="K/Na/Ca-exchanger"/>
</dbReference>
<organism evidence="7 8">
    <name type="scientific">Candidatus Falkowbacteria bacterium RIFOXYA2_FULL_38_12</name>
    <dbReference type="NCBI Taxonomy" id="1797993"/>
    <lineage>
        <taxon>Bacteria</taxon>
        <taxon>Candidatus Falkowiibacteriota</taxon>
    </lineage>
</organism>
<dbReference type="PANTHER" id="PTHR10846">
    <property type="entry name" value="SODIUM/POTASSIUM/CALCIUM EXCHANGER"/>
    <property type="match status" value="1"/>
</dbReference>
<sequence>MITYVFFIVGFFLLIKGADLLVDGSASIAKKLKISSIVIGLTIVAFGTSTPEFIVNIFASIQGNSEIAIGNILGSNIANILLILGISAIIYPITAKKNTILKEIPLSLLAAVVLGLMANDMIIDGAGFSSITRIDGFILISFFIIFLYYTFGITKSDKDIVEVEEEIKVFSYSKAIIFIILGLAGLVIGGKWIVDGAVKIAEFFNISQSLIGLTVVAIGTSLPELATSAMAAYKKQSDIAIGNVVGSNIFNIFWILGASAIIRPLPFNASSNGDMAMTIFASIVLFVVMFIGKKRVIERWQGVFMVTAYVGYVIFLVLTK</sequence>
<name>A0A1F5S3I1_9BACT</name>
<evidence type="ECO:0000256" key="3">
    <source>
        <dbReference type="ARBA" id="ARBA00022989"/>
    </source>
</evidence>